<name>A0A542DEF8_AMYCI</name>
<dbReference type="RefSeq" id="WP_141996264.1">
    <property type="nucleotide sequence ID" value="NZ_VFML01000001.1"/>
</dbReference>
<protein>
    <submittedName>
        <fullName evidence="2">HAD superfamily hydrolase (TIGR01450 family)</fullName>
    </submittedName>
</protein>
<dbReference type="NCBIfam" id="TIGR01460">
    <property type="entry name" value="HAD-SF-IIA"/>
    <property type="match status" value="1"/>
</dbReference>
<dbReference type="Pfam" id="PF13344">
    <property type="entry name" value="Hydrolase_6"/>
    <property type="match status" value="1"/>
</dbReference>
<gene>
    <name evidence="2" type="ORF">FB471_1145</name>
</gene>
<dbReference type="InterPro" id="IPR041065">
    <property type="entry name" value="GNAT-like"/>
</dbReference>
<dbReference type="PANTHER" id="PTHR19288:SF95">
    <property type="entry name" value="D-GLYCEROL 3-PHOSPHATE PHOSPHATASE"/>
    <property type="match status" value="1"/>
</dbReference>
<dbReference type="Pfam" id="PF18407">
    <property type="entry name" value="GNAT_like"/>
    <property type="match status" value="1"/>
</dbReference>
<comment type="caution">
    <text evidence="2">The sequence shown here is derived from an EMBL/GenBank/DDBJ whole genome shotgun (WGS) entry which is preliminary data.</text>
</comment>
<proteinExistence type="predicted"/>
<evidence type="ECO:0000313" key="3">
    <source>
        <dbReference type="Proteomes" id="UP000320876"/>
    </source>
</evidence>
<keyword evidence="3" id="KW-1185">Reference proteome</keyword>
<dbReference type="AlphaFoldDB" id="A0A542DEF8"/>
<dbReference type="Gene3D" id="3.40.50.1000">
    <property type="entry name" value="HAD superfamily/HAD-like"/>
    <property type="match status" value="2"/>
</dbReference>
<dbReference type="InterPro" id="IPR036412">
    <property type="entry name" value="HAD-like_sf"/>
</dbReference>
<feature type="domain" description="GCN5-related N-acetyltransferase-like" evidence="1">
    <location>
        <begin position="270"/>
        <end position="325"/>
    </location>
</feature>
<dbReference type="EMBL" id="VFML01000001">
    <property type="protein sequence ID" value="TQJ01464.1"/>
    <property type="molecule type" value="Genomic_DNA"/>
</dbReference>
<dbReference type="InterPro" id="IPR006357">
    <property type="entry name" value="HAD-SF_hydro_IIA"/>
</dbReference>
<dbReference type="Pfam" id="PF13242">
    <property type="entry name" value="Hydrolase_like"/>
    <property type="match status" value="1"/>
</dbReference>
<evidence type="ECO:0000313" key="2">
    <source>
        <dbReference type="EMBL" id="TQJ01464.1"/>
    </source>
</evidence>
<dbReference type="OrthoDB" id="3400930at2"/>
<dbReference type="GO" id="GO:0005737">
    <property type="term" value="C:cytoplasm"/>
    <property type="evidence" value="ECO:0007669"/>
    <property type="project" value="TreeGrafter"/>
</dbReference>
<reference evidence="2 3" key="1">
    <citation type="submission" date="2019-06" db="EMBL/GenBank/DDBJ databases">
        <title>Sequencing the genomes of 1000 actinobacteria strains.</title>
        <authorList>
            <person name="Klenk H.-P."/>
        </authorList>
    </citation>
    <scope>NUCLEOTIDE SEQUENCE [LARGE SCALE GENOMIC DNA]</scope>
    <source>
        <strain evidence="2 3">DSM 45679</strain>
    </source>
</reference>
<dbReference type="GO" id="GO:0016791">
    <property type="term" value="F:phosphatase activity"/>
    <property type="evidence" value="ECO:0007669"/>
    <property type="project" value="TreeGrafter"/>
</dbReference>
<dbReference type="Gene3D" id="3.30.300.290">
    <property type="match status" value="1"/>
</dbReference>
<dbReference type="PANTHER" id="PTHR19288">
    <property type="entry name" value="4-NITROPHENYLPHOSPHATASE-RELATED"/>
    <property type="match status" value="1"/>
</dbReference>
<organism evidence="2 3">
    <name type="scientific">Amycolatopsis cihanbeyliensis</name>
    <dbReference type="NCBI Taxonomy" id="1128664"/>
    <lineage>
        <taxon>Bacteria</taxon>
        <taxon>Bacillati</taxon>
        <taxon>Actinomycetota</taxon>
        <taxon>Actinomycetes</taxon>
        <taxon>Pseudonocardiales</taxon>
        <taxon>Pseudonocardiaceae</taxon>
        <taxon>Amycolatopsis</taxon>
    </lineage>
</organism>
<sequence>MSDPRHDAVLFDLDGTLYHGARPIPGAAEGVNGVRAAGTPVRFVTNNASKAASAVADHLAELGIPADTAEVSTSSQAAASVLGERLPTGATVLVVGTAALAEEVAGAGLRPVREASAEVAAVVQGHSPDTCWGDLAEACVAVRAGARWVACNVDPTLPTERGQLPGNGSMVTALRTATGRAPLVAGKPEPPLFRAAASSAGASSALVVGDRLDTDIAGAVRAGLEALVVLTGVTTPAVLLAAEPAERPQYLAADLTALTAPMGELRIGPQPGWTVDAGNSALTVSGNGAPLDLLRTLCDVAWRNGHHEIEALDRHSRAALAELGLS</sequence>
<dbReference type="Proteomes" id="UP000320876">
    <property type="component" value="Unassembled WGS sequence"/>
</dbReference>
<accession>A0A542DEF8</accession>
<dbReference type="InterPro" id="IPR023214">
    <property type="entry name" value="HAD_sf"/>
</dbReference>
<evidence type="ECO:0000259" key="1">
    <source>
        <dbReference type="Pfam" id="PF18407"/>
    </source>
</evidence>
<dbReference type="SUPFAM" id="SSF56784">
    <property type="entry name" value="HAD-like"/>
    <property type="match status" value="1"/>
</dbReference>
<keyword evidence="2" id="KW-0378">Hydrolase</keyword>